<organism evidence="5 6">
    <name type="scientific">Meripilus lineatus</name>
    <dbReference type="NCBI Taxonomy" id="2056292"/>
    <lineage>
        <taxon>Eukaryota</taxon>
        <taxon>Fungi</taxon>
        <taxon>Dikarya</taxon>
        <taxon>Basidiomycota</taxon>
        <taxon>Agaricomycotina</taxon>
        <taxon>Agaricomycetes</taxon>
        <taxon>Polyporales</taxon>
        <taxon>Meripilaceae</taxon>
        <taxon>Meripilus</taxon>
    </lineage>
</organism>
<sequence>MLFSAPSLLIVAASFGAAQALPRACRCLYGDPCWPPEAEFALLATQVSQPLIQPRPPASACYPIDSPSGNCTDVVSNWYDGNWRADQVGSMQSPNFETYIFRNDTISACFLNTTLGFPCTQGSVPVIGVDARTPEDVQAAVKFAASHNLRLVVKNTGHDFLGRSAARGGFMVWTHQMKNITFTDSFVPAGAPDTEVYENALTLGAGVQWHEAYDAAHSRNVVVVGGVSAGGSVGAAGGWVQGGGHSALAPAYGLGVDNVLQLTVVTAGGDHLTANSHQNADIFWALRGGGGGTYGVVTSVTYKTRPSTPVIASFFETSINSTTTGPTPVLEKLFEEFVRVCPAFSDAGWGGYALLTPASEGATLGLQFFFIAPNISSAQANDSLAPFFGFANDLASKSTIENGGALQILANFSLEVDSFYTWATTYLHPGSQVGSNTELGSRLIPRDVIEKDYKKVAQAVLPFGSGTGFYLVAGGAVSKADPSSTGLNPAWRKALIHTVFGATWPDGTPVPGIRQAEEEVKKGLANLRAVAPNSGAYFNEASLFEPNPQVTFFGSHYKKLRSIKKKYDPSDLFLVAKGVGSEDWDDSLNCRK</sequence>
<evidence type="ECO:0000313" key="6">
    <source>
        <dbReference type="Proteomes" id="UP001212997"/>
    </source>
</evidence>
<accession>A0AAD5VB55</accession>
<evidence type="ECO:0000259" key="4">
    <source>
        <dbReference type="PROSITE" id="PS51387"/>
    </source>
</evidence>
<evidence type="ECO:0000313" key="5">
    <source>
        <dbReference type="EMBL" id="KAJ3491073.1"/>
    </source>
</evidence>
<dbReference type="InterPro" id="IPR016166">
    <property type="entry name" value="FAD-bd_PCMH"/>
</dbReference>
<dbReference type="InterPro" id="IPR050432">
    <property type="entry name" value="FAD-linked_Oxidoreductases_BP"/>
</dbReference>
<dbReference type="InterPro" id="IPR036318">
    <property type="entry name" value="FAD-bd_PCMH-like_sf"/>
</dbReference>
<dbReference type="PROSITE" id="PS51387">
    <property type="entry name" value="FAD_PCMH"/>
    <property type="match status" value="1"/>
</dbReference>
<dbReference type="InterPro" id="IPR006094">
    <property type="entry name" value="Oxid_FAD_bind_N"/>
</dbReference>
<dbReference type="AlphaFoldDB" id="A0AAD5VB55"/>
<keyword evidence="3" id="KW-0732">Signal</keyword>
<comment type="similarity">
    <text evidence="1">Belongs to the oxygen-dependent FAD-linked oxidoreductase family.</text>
</comment>
<comment type="caution">
    <text evidence="5">The sequence shown here is derived from an EMBL/GenBank/DDBJ whole genome shotgun (WGS) entry which is preliminary data.</text>
</comment>
<evidence type="ECO:0000256" key="1">
    <source>
        <dbReference type="ARBA" id="ARBA00005466"/>
    </source>
</evidence>
<keyword evidence="2" id="KW-0560">Oxidoreductase</keyword>
<reference evidence="5" key="1">
    <citation type="submission" date="2022-07" db="EMBL/GenBank/DDBJ databases">
        <title>Genome Sequence of Physisporinus lineatus.</title>
        <authorList>
            <person name="Buettner E."/>
        </authorList>
    </citation>
    <scope>NUCLEOTIDE SEQUENCE</scope>
    <source>
        <strain evidence="5">VT162</strain>
    </source>
</reference>
<dbReference type="Proteomes" id="UP001212997">
    <property type="component" value="Unassembled WGS sequence"/>
</dbReference>
<dbReference type="Gene3D" id="3.40.462.20">
    <property type="match status" value="1"/>
</dbReference>
<dbReference type="PANTHER" id="PTHR13878:SF91">
    <property type="entry name" value="FAD BINDING DOMAIN PROTEIN (AFU_ORTHOLOGUE AFUA_6G12070)-RELATED"/>
    <property type="match status" value="1"/>
</dbReference>
<dbReference type="Gene3D" id="3.30.465.10">
    <property type="match status" value="1"/>
</dbReference>
<dbReference type="InterPro" id="IPR016169">
    <property type="entry name" value="FAD-bd_PCMH_sub2"/>
</dbReference>
<protein>
    <recommendedName>
        <fullName evidence="4">FAD-binding PCMH-type domain-containing protein</fullName>
    </recommendedName>
</protein>
<dbReference type="InterPro" id="IPR012951">
    <property type="entry name" value="BBE"/>
</dbReference>
<dbReference type="EMBL" id="JANAWD010000018">
    <property type="protein sequence ID" value="KAJ3491073.1"/>
    <property type="molecule type" value="Genomic_DNA"/>
</dbReference>
<dbReference type="PANTHER" id="PTHR13878">
    <property type="entry name" value="GULONOLACTONE OXIDASE"/>
    <property type="match status" value="1"/>
</dbReference>
<dbReference type="Pfam" id="PF01565">
    <property type="entry name" value="FAD_binding_4"/>
    <property type="match status" value="1"/>
</dbReference>
<name>A0AAD5VB55_9APHY</name>
<evidence type="ECO:0000256" key="3">
    <source>
        <dbReference type="SAM" id="SignalP"/>
    </source>
</evidence>
<dbReference type="GO" id="GO:0071949">
    <property type="term" value="F:FAD binding"/>
    <property type="evidence" value="ECO:0007669"/>
    <property type="project" value="InterPro"/>
</dbReference>
<keyword evidence="6" id="KW-1185">Reference proteome</keyword>
<dbReference type="GO" id="GO:0016491">
    <property type="term" value="F:oxidoreductase activity"/>
    <property type="evidence" value="ECO:0007669"/>
    <property type="project" value="UniProtKB-KW"/>
</dbReference>
<feature type="signal peptide" evidence="3">
    <location>
        <begin position="1"/>
        <end position="20"/>
    </location>
</feature>
<proteinExistence type="inferred from homology"/>
<gene>
    <name evidence="5" type="ORF">NLI96_g1007</name>
</gene>
<dbReference type="SUPFAM" id="SSF56176">
    <property type="entry name" value="FAD-binding/transporter-associated domain-like"/>
    <property type="match status" value="1"/>
</dbReference>
<dbReference type="Pfam" id="PF08031">
    <property type="entry name" value="BBE"/>
    <property type="match status" value="1"/>
</dbReference>
<evidence type="ECO:0000256" key="2">
    <source>
        <dbReference type="ARBA" id="ARBA00023002"/>
    </source>
</evidence>
<feature type="domain" description="FAD-binding PCMH-type" evidence="4">
    <location>
        <begin position="121"/>
        <end position="307"/>
    </location>
</feature>
<feature type="chain" id="PRO_5041982051" description="FAD-binding PCMH-type domain-containing protein" evidence="3">
    <location>
        <begin position="21"/>
        <end position="592"/>
    </location>
</feature>